<evidence type="ECO:0000259" key="4">
    <source>
        <dbReference type="PROSITE" id="PS50949"/>
    </source>
</evidence>
<dbReference type="Gene3D" id="1.10.10.10">
    <property type="entry name" value="Winged helix-like DNA-binding domain superfamily/Winged helix DNA-binding domain"/>
    <property type="match status" value="1"/>
</dbReference>
<accession>A0A1N5W6S1</accession>
<dbReference type="InterPro" id="IPR000524">
    <property type="entry name" value="Tscrpt_reg_HTH_GntR"/>
</dbReference>
<dbReference type="SMART" id="SM00345">
    <property type="entry name" value="HTH_GNTR"/>
    <property type="match status" value="1"/>
</dbReference>
<sequence>MYNENEDFRITIDLSSPEPIYKQIYNDIVKNIAMGILKKGDRLPSSRELSSILGINYHTVNKAYGYLEMEEYIFQDRRKRIIVNEIMESKERKMDSMWEMQMKNLLLESISKGYSVDQVRQRINELIEEIVEQKR</sequence>
<name>A0A1N5W6S1_9ARCH</name>
<evidence type="ECO:0000256" key="3">
    <source>
        <dbReference type="ARBA" id="ARBA00023163"/>
    </source>
</evidence>
<evidence type="ECO:0000256" key="1">
    <source>
        <dbReference type="ARBA" id="ARBA00023015"/>
    </source>
</evidence>
<evidence type="ECO:0000313" key="6">
    <source>
        <dbReference type="Proteomes" id="UP000195607"/>
    </source>
</evidence>
<dbReference type="InterPro" id="IPR036390">
    <property type="entry name" value="WH_DNA-bd_sf"/>
</dbReference>
<dbReference type="PROSITE" id="PS50949">
    <property type="entry name" value="HTH_GNTR"/>
    <property type="match status" value="1"/>
</dbReference>
<reference evidence="5 6" key="1">
    <citation type="submission" date="2016-04" db="EMBL/GenBank/DDBJ databases">
        <authorList>
            <person name="Evans L.H."/>
            <person name="Alamgir A."/>
            <person name="Owens N."/>
            <person name="Weber N.D."/>
            <person name="Virtaneva K."/>
            <person name="Barbian K."/>
            <person name="Babar A."/>
            <person name="Rosenke K."/>
        </authorList>
    </citation>
    <scope>NUCLEOTIDE SEQUENCE [LARGE SCALE GENOMIC DNA]</scope>
    <source>
        <strain evidence="6">S5(T) (JCM 30642 \VKM B-2941)</strain>
    </source>
</reference>
<evidence type="ECO:0000256" key="2">
    <source>
        <dbReference type="ARBA" id="ARBA00023125"/>
    </source>
</evidence>
<keyword evidence="3" id="KW-0804">Transcription</keyword>
<dbReference type="GO" id="GO:0003677">
    <property type="term" value="F:DNA binding"/>
    <property type="evidence" value="ECO:0007669"/>
    <property type="project" value="UniProtKB-KW"/>
</dbReference>
<dbReference type="GO" id="GO:0003700">
    <property type="term" value="F:DNA-binding transcription factor activity"/>
    <property type="evidence" value="ECO:0007669"/>
    <property type="project" value="InterPro"/>
</dbReference>
<keyword evidence="2" id="KW-0238">DNA-binding</keyword>
<dbReference type="SUPFAM" id="SSF46785">
    <property type="entry name" value="Winged helix' DNA-binding domain"/>
    <property type="match status" value="1"/>
</dbReference>
<evidence type="ECO:0000313" key="5">
    <source>
        <dbReference type="EMBL" id="SIM80017.1"/>
    </source>
</evidence>
<protein>
    <submittedName>
        <fullName evidence="5">GntR family transcriptional regulator</fullName>
    </submittedName>
</protein>
<proteinExistence type="predicted"/>
<dbReference type="AlphaFoldDB" id="A0A1N5W6S1"/>
<dbReference type="PANTHER" id="PTHR38445">
    <property type="entry name" value="HTH-TYPE TRANSCRIPTIONAL REPRESSOR YTRA"/>
    <property type="match status" value="1"/>
</dbReference>
<organism evidence="5 6">
    <name type="scientific">Cuniculiplasma divulgatum</name>
    <dbReference type="NCBI Taxonomy" id="1673428"/>
    <lineage>
        <taxon>Archaea</taxon>
        <taxon>Methanobacteriati</taxon>
        <taxon>Thermoplasmatota</taxon>
        <taxon>Thermoplasmata</taxon>
        <taxon>Thermoplasmatales</taxon>
        <taxon>Cuniculiplasmataceae</taxon>
        <taxon>Cuniculiplasma</taxon>
    </lineage>
</organism>
<dbReference type="Proteomes" id="UP000195607">
    <property type="component" value="Chromosome I"/>
</dbReference>
<gene>
    <name evidence="5" type="ORF">CSP5_1653</name>
</gene>
<dbReference type="CDD" id="cd07377">
    <property type="entry name" value="WHTH_GntR"/>
    <property type="match status" value="1"/>
</dbReference>
<dbReference type="PANTHER" id="PTHR38445:SF9">
    <property type="entry name" value="HTH-TYPE TRANSCRIPTIONAL REPRESSOR YTRA"/>
    <property type="match status" value="1"/>
</dbReference>
<dbReference type="EMBL" id="LT671858">
    <property type="protein sequence ID" value="SIM80017.1"/>
    <property type="molecule type" value="Genomic_DNA"/>
</dbReference>
<dbReference type="InterPro" id="IPR036388">
    <property type="entry name" value="WH-like_DNA-bd_sf"/>
</dbReference>
<dbReference type="Pfam" id="PF00392">
    <property type="entry name" value="GntR"/>
    <property type="match status" value="1"/>
</dbReference>
<keyword evidence="1" id="KW-0805">Transcription regulation</keyword>
<feature type="domain" description="HTH gntR-type" evidence="4">
    <location>
        <begin position="18"/>
        <end position="86"/>
    </location>
</feature>